<dbReference type="Proteomes" id="UP000229366">
    <property type="component" value="Unassembled WGS sequence"/>
</dbReference>
<accession>A0A2M8VQQ5</accession>
<proteinExistence type="predicted"/>
<dbReference type="EMBL" id="PGTX01000003">
    <property type="protein sequence ID" value="PJI79509.1"/>
    <property type="molecule type" value="Genomic_DNA"/>
</dbReference>
<dbReference type="InterPro" id="IPR009241">
    <property type="entry name" value="HigB-like"/>
</dbReference>
<reference evidence="1 2" key="1">
    <citation type="submission" date="2017-11" db="EMBL/GenBank/DDBJ databases">
        <title>Genomic Encyclopedia of Type Strains, Phase III (KMG-III): the genomes of soil and plant-associated and newly described type strains.</title>
        <authorList>
            <person name="Whitman W."/>
        </authorList>
    </citation>
    <scope>NUCLEOTIDE SEQUENCE [LARGE SCALE GENOMIC DNA]</scope>
    <source>
        <strain evidence="1 2">UB-Domo-W1</strain>
    </source>
</reference>
<gene>
    <name evidence="1" type="ORF">B0G85_1616</name>
</gene>
<evidence type="ECO:0000313" key="1">
    <source>
        <dbReference type="EMBL" id="PJI79509.1"/>
    </source>
</evidence>
<protein>
    <submittedName>
        <fullName evidence="1">Phage-related protein</fullName>
    </submittedName>
</protein>
<dbReference type="OrthoDB" id="3233388at2"/>
<evidence type="ECO:0000313" key="2">
    <source>
        <dbReference type="Proteomes" id="UP000229366"/>
    </source>
</evidence>
<dbReference type="Pfam" id="PF05973">
    <property type="entry name" value="Gp49"/>
    <property type="match status" value="1"/>
</dbReference>
<comment type="caution">
    <text evidence="1">The sequence shown here is derived from an EMBL/GenBank/DDBJ whole genome shotgun (WGS) entry which is preliminary data.</text>
</comment>
<keyword evidence="2" id="KW-1185">Reference proteome</keyword>
<sequence>MAYFITYYNADVQVKIMGLPVTLQARYIGLTDRMMEHGPNLGLPHTDAFGGGLFELRLKGAEGIARVFFCTMVGQEIVMLHCFIKKTQKTPEKELKIAKQRMKELKK</sequence>
<organism evidence="1 2">
    <name type="scientific">Polynucleobacter brandtiae</name>
    <dbReference type="NCBI Taxonomy" id="1938816"/>
    <lineage>
        <taxon>Bacteria</taxon>
        <taxon>Pseudomonadati</taxon>
        <taxon>Pseudomonadota</taxon>
        <taxon>Betaproteobacteria</taxon>
        <taxon>Burkholderiales</taxon>
        <taxon>Burkholderiaceae</taxon>
        <taxon>Polynucleobacter</taxon>
    </lineage>
</organism>
<dbReference type="RefSeq" id="WP_100379909.1">
    <property type="nucleotide sequence ID" value="NZ_CBCSBW010000003.1"/>
</dbReference>
<dbReference type="AlphaFoldDB" id="A0A2M8VQQ5"/>
<name>A0A2M8VQQ5_9BURK</name>